<evidence type="ECO:0008006" key="4">
    <source>
        <dbReference type="Google" id="ProtNLM"/>
    </source>
</evidence>
<dbReference type="InterPro" id="IPR013879">
    <property type="entry name" value="DUF1761"/>
</dbReference>
<comment type="caution">
    <text evidence="2">The sequence shown here is derived from an EMBL/GenBank/DDBJ whole genome shotgun (WGS) entry which is preliminary data.</text>
</comment>
<dbReference type="Pfam" id="PF08570">
    <property type="entry name" value="DUF1761"/>
    <property type="match status" value="1"/>
</dbReference>
<gene>
    <name evidence="2" type="ORF">GCM10011444_10240</name>
</gene>
<reference evidence="3" key="1">
    <citation type="journal article" date="2019" name="Int. J. Syst. Evol. Microbiol.">
        <title>The Global Catalogue of Microorganisms (GCM) 10K type strain sequencing project: providing services to taxonomists for standard genome sequencing and annotation.</title>
        <authorList>
            <consortium name="The Broad Institute Genomics Platform"/>
            <consortium name="The Broad Institute Genome Sequencing Center for Infectious Disease"/>
            <person name="Wu L."/>
            <person name="Ma J."/>
        </authorList>
    </citation>
    <scope>NUCLEOTIDE SEQUENCE [LARGE SCALE GENOMIC DNA]</scope>
    <source>
        <strain evidence="3">CCM 8681</strain>
    </source>
</reference>
<evidence type="ECO:0000313" key="2">
    <source>
        <dbReference type="EMBL" id="GGI56715.1"/>
    </source>
</evidence>
<keyword evidence="1" id="KW-0812">Transmembrane</keyword>
<dbReference type="EMBL" id="BMDQ01000001">
    <property type="protein sequence ID" value="GGI56715.1"/>
    <property type="molecule type" value="Genomic_DNA"/>
</dbReference>
<proteinExistence type="predicted"/>
<feature type="transmembrane region" description="Helical" evidence="1">
    <location>
        <begin position="111"/>
        <end position="137"/>
    </location>
</feature>
<protein>
    <recommendedName>
        <fullName evidence="4">DUF1761 domain-containing protein</fullName>
    </recommendedName>
</protein>
<keyword evidence="3" id="KW-1185">Reference proteome</keyword>
<feature type="transmembrane region" description="Helical" evidence="1">
    <location>
        <begin position="12"/>
        <end position="32"/>
    </location>
</feature>
<feature type="transmembrane region" description="Helical" evidence="1">
    <location>
        <begin position="52"/>
        <end position="74"/>
    </location>
</feature>
<keyword evidence="1" id="KW-1133">Transmembrane helix</keyword>
<organism evidence="2 3">
    <name type="scientific">Winogradskyella haliclonae</name>
    <dbReference type="NCBI Taxonomy" id="2048558"/>
    <lineage>
        <taxon>Bacteria</taxon>
        <taxon>Pseudomonadati</taxon>
        <taxon>Bacteroidota</taxon>
        <taxon>Flavobacteriia</taxon>
        <taxon>Flavobacteriales</taxon>
        <taxon>Flavobacteriaceae</taxon>
        <taxon>Winogradskyella</taxon>
    </lineage>
</organism>
<accession>A0ABQ2BWC4</accession>
<feature type="transmembrane region" description="Helical" evidence="1">
    <location>
        <begin position="86"/>
        <end position="105"/>
    </location>
</feature>
<name>A0ABQ2BWC4_9FLAO</name>
<evidence type="ECO:0000256" key="1">
    <source>
        <dbReference type="SAM" id="Phobius"/>
    </source>
</evidence>
<sequence>MKKKIKIRPISIILSALFLSIFGGVWYGWWFSDVQVEAHRYTPEDYANNSPLWYLGGILISLFISWGLGLMVRLQGLSGFKGGIKASIKAAIGFGIPLVSYPYVFSPLHDFTLYMVGLFQIVIAWIIAGAIIGSMAIDESTPHES</sequence>
<evidence type="ECO:0000313" key="3">
    <source>
        <dbReference type="Proteomes" id="UP000624701"/>
    </source>
</evidence>
<keyword evidence="1" id="KW-0472">Membrane</keyword>
<dbReference type="RefSeq" id="WP_188373614.1">
    <property type="nucleotide sequence ID" value="NZ_BMDQ01000001.1"/>
</dbReference>
<dbReference type="Proteomes" id="UP000624701">
    <property type="component" value="Unassembled WGS sequence"/>
</dbReference>